<name>A0AAV4VVM0_CAEEX</name>
<comment type="caution">
    <text evidence="1">The sequence shown here is derived from an EMBL/GenBank/DDBJ whole genome shotgun (WGS) entry which is preliminary data.</text>
</comment>
<gene>
    <name evidence="1" type="ORF">CEXT_301861</name>
</gene>
<keyword evidence="2" id="KW-1185">Reference proteome</keyword>
<sequence length="105" mass="12113">MRPTYHLPSATCHMRQPFSFPVQHNFIPTSDKFQYSSFPVQHTICDQHTIYPVQHVTCVNHLVFQYSIISFQPQTNSSTVVFLYSIPHAINIPFTQCNMSHASTI</sequence>
<reference evidence="1 2" key="1">
    <citation type="submission" date="2021-06" db="EMBL/GenBank/DDBJ databases">
        <title>Caerostris extrusa draft genome.</title>
        <authorList>
            <person name="Kono N."/>
            <person name="Arakawa K."/>
        </authorList>
    </citation>
    <scope>NUCLEOTIDE SEQUENCE [LARGE SCALE GENOMIC DNA]</scope>
</reference>
<dbReference type="AlphaFoldDB" id="A0AAV4VVM0"/>
<dbReference type="EMBL" id="BPLR01015223">
    <property type="protein sequence ID" value="GIY74482.1"/>
    <property type="molecule type" value="Genomic_DNA"/>
</dbReference>
<accession>A0AAV4VVM0</accession>
<proteinExistence type="predicted"/>
<organism evidence="1 2">
    <name type="scientific">Caerostris extrusa</name>
    <name type="common">Bark spider</name>
    <name type="synonym">Caerostris bankana</name>
    <dbReference type="NCBI Taxonomy" id="172846"/>
    <lineage>
        <taxon>Eukaryota</taxon>
        <taxon>Metazoa</taxon>
        <taxon>Ecdysozoa</taxon>
        <taxon>Arthropoda</taxon>
        <taxon>Chelicerata</taxon>
        <taxon>Arachnida</taxon>
        <taxon>Araneae</taxon>
        <taxon>Araneomorphae</taxon>
        <taxon>Entelegynae</taxon>
        <taxon>Araneoidea</taxon>
        <taxon>Araneidae</taxon>
        <taxon>Caerostris</taxon>
    </lineage>
</organism>
<evidence type="ECO:0000313" key="1">
    <source>
        <dbReference type="EMBL" id="GIY74482.1"/>
    </source>
</evidence>
<evidence type="ECO:0000313" key="2">
    <source>
        <dbReference type="Proteomes" id="UP001054945"/>
    </source>
</evidence>
<dbReference type="Proteomes" id="UP001054945">
    <property type="component" value="Unassembled WGS sequence"/>
</dbReference>
<protein>
    <submittedName>
        <fullName evidence="1">Uncharacterized protein</fullName>
    </submittedName>
</protein>